<dbReference type="Proteomes" id="UP000283003">
    <property type="component" value="Unassembled WGS sequence"/>
</dbReference>
<dbReference type="EMBL" id="RXOL01000006">
    <property type="protein sequence ID" value="RVQ65718.1"/>
    <property type="molecule type" value="Genomic_DNA"/>
</dbReference>
<sequence>MAINWALLNNNSFENALARGMEMGKIAGEARDKRQYQNALNTVMMPQESTVPDSPANAPDFKKRRAEAMRVIAARNPGFAMKLMERADEQEFNTAMGEYLTPNGQPNALLGLPSHHSGINPAANAQWGSNPQPEAMPPAQMPGVQMQGAVQPSGATQMPGALQPSDTQQGPAPVPDSLPPQAQRAPDMAFLGEPRSGQDRAFLAMLQRNPEKALKIQSALRDNFMDRLEAESDFYGLAVSALTRTSDDAGWQVAMQQLAPRAQAMGVDLMATIPAQYPGPEAVGQLLERALPIKERLDYLLDVANTKADNERADRNTDSLIEDREGRRAETRRYNERRIDTTRRGQDKTDARVRSGQGSKRTSRGKARPTATDAKGNKVEWNGKAWVPVG</sequence>
<feature type="region of interest" description="Disordered" evidence="1">
    <location>
        <begin position="123"/>
        <end position="184"/>
    </location>
</feature>
<feature type="region of interest" description="Disordered" evidence="1">
    <location>
        <begin position="310"/>
        <end position="390"/>
    </location>
</feature>
<comment type="caution">
    <text evidence="2">The sequence shown here is derived from an EMBL/GenBank/DDBJ whole genome shotgun (WGS) entry which is preliminary data.</text>
</comment>
<reference evidence="2 3" key="1">
    <citation type="submission" date="2018-12" db="EMBL/GenBank/DDBJ databases">
        <title>Croceicoccus ponticola sp. nov., a lipolytic bacterium isolated from seawater.</title>
        <authorList>
            <person name="Yoon J.-H."/>
        </authorList>
    </citation>
    <scope>NUCLEOTIDE SEQUENCE [LARGE SCALE GENOMIC DNA]</scope>
    <source>
        <strain evidence="2 3">GM-16</strain>
    </source>
</reference>
<dbReference type="RefSeq" id="WP_127613229.1">
    <property type="nucleotide sequence ID" value="NZ_RXOL01000006.1"/>
</dbReference>
<gene>
    <name evidence="2" type="ORF">EKN06_12345</name>
</gene>
<accession>A0A437GVR9</accession>
<feature type="compositionally biased region" description="Basic and acidic residues" evidence="1">
    <location>
        <begin position="310"/>
        <end position="353"/>
    </location>
</feature>
<dbReference type="OrthoDB" id="7600678at2"/>
<protein>
    <submittedName>
        <fullName evidence="2">Uncharacterized protein</fullName>
    </submittedName>
</protein>
<proteinExistence type="predicted"/>
<dbReference type="AlphaFoldDB" id="A0A437GVR9"/>
<organism evidence="2 3">
    <name type="scientific">Croceicoccus ponticola</name>
    <dbReference type="NCBI Taxonomy" id="2217664"/>
    <lineage>
        <taxon>Bacteria</taxon>
        <taxon>Pseudomonadati</taxon>
        <taxon>Pseudomonadota</taxon>
        <taxon>Alphaproteobacteria</taxon>
        <taxon>Sphingomonadales</taxon>
        <taxon>Erythrobacteraceae</taxon>
        <taxon>Croceicoccus</taxon>
    </lineage>
</organism>
<evidence type="ECO:0000313" key="2">
    <source>
        <dbReference type="EMBL" id="RVQ65718.1"/>
    </source>
</evidence>
<keyword evidence="3" id="KW-1185">Reference proteome</keyword>
<name>A0A437GVR9_9SPHN</name>
<evidence type="ECO:0000313" key="3">
    <source>
        <dbReference type="Proteomes" id="UP000283003"/>
    </source>
</evidence>
<evidence type="ECO:0000256" key="1">
    <source>
        <dbReference type="SAM" id="MobiDB-lite"/>
    </source>
</evidence>